<gene>
    <name evidence="1" type="ORF">CSSPJE1EN1_LOCUS29077</name>
</gene>
<dbReference type="Proteomes" id="UP001497444">
    <property type="component" value="Unassembled WGS sequence"/>
</dbReference>
<proteinExistence type="predicted"/>
<accession>A0ABP0VGX9</accession>
<dbReference type="EMBL" id="CAXAQS010000931">
    <property type="protein sequence ID" value="CAK9253699.1"/>
    <property type="molecule type" value="Genomic_DNA"/>
</dbReference>
<name>A0ABP0VGX9_9BRYO</name>
<evidence type="ECO:0000313" key="1">
    <source>
        <dbReference type="EMBL" id="CAK9253699.1"/>
    </source>
</evidence>
<organism evidence="1 2">
    <name type="scientific">Sphagnum jensenii</name>
    <dbReference type="NCBI Taxonomy" id="128206"/>
    <lineage>
        <taxon>Eukaryota</taxon>
        <taxon>Viridiplantae</taxon>
        <taxon>Streptophyta</taxon>
        <taxon>Embryophyta</taxon>
        <taxon>Bryophyta</taxon>
        <taxon>Sphagnophytina</taxon>
        <taxon>Sphagnopsida</taxon>
        <taxon>Sphagnales</taxon>
        <taxon>Sphagnaceae</taxon>
        <taxon>Sphagnum</taxon>
    </lineage>
</organism>
<evidence type="ECO:0000313" key="2">
    <source>
        <dbReference type="Proteomes" id="UP001497444"/>
    </source>
</evidence>
<sequence>MNNDAGGGAVVAHNLLLKRDPSNAEHLIHKQKMASILASPQAAMKKRFVKLELGSLEDNLLTGNNLFRHPKATGGTS</sequence>
<reference evidence="1" key="1">
    <citation type="submission" date="2024-02" db="EMBL/GenBank/DDBJ databases">
        <authorList>
            <consortium name="ELIXIR-Norway"/>
            <consortium name="Elixir Norway"/>
        </authorList>
    </citation>
    <scope>NUCLEOTIDE SEQUENCE</scope>
</reference>
<keyword evidence="2" id="KW-1185">Reference proteome</keyword>
<protein>
    <submittedName>
        <fullName evidence="1">Uncharacterized protein</fullName>
    </submittedName>
</protein>
<comment type="caution">
    <text evidence="1">The sequence shown here is derived from an EMBL/GenBank/DDBJ whole genome shotgun (WGS) entry which is preliminary data.</text>
</comment>